<dbReference type="PANTHER" id="PTHR30489:SF8">
    <property type="entry name" value="LIPOPROTEIN-RELEASING SYSTEM TRANSMEMBRANE PROTEIN LOLC"/>
    <property type="match status" value="1"/>
</dbReference>
<proteinExistence type="inferred from homology"/>
<dbReference type="InterPro" id="IPR003838">
    <property type="entry name" value="ABC3_permease_C"/>
</dbReference>
<evidence type="ECO:0000313" key="12">
    <source>
        <dbReference type="Proteomes" id="UP000286678"/>
    </source>
</evidence>
<dbReference type="AlphaFoldDB" id="A0A432XJQ1"/>
<evidence type="ECO:0000256" key="4">
    <source>
        <dbReference type="ARBA" id="ARBA00022475"/>
    </source>
</evidence>
<keyword evidence="5 8" id="KW-0812">Transmembrane</keyword>
<evidence type="ECO:0000259" key="10">
    <source>
        <dbReference type="Pfam" id="PF12704"/>
    </source>
</evidence>
<dbReference type="Proteomes" id="UP000286678">
    <property type="component" value="Unassembled WGS sequence"/>
</dbReference>
<comment type="subcellular location">
    <subcellularLocation>
        <location evidence="1">Cell membrane</location>
        <topology evidence="1">Multi-pass membrane protein</topology>
    </subcellularLocation>
</comment>
<evidence type="ECO:0000256" key="7">
    <source>
        <dbReference type="ARBA" id="ARBA00023136"/>
    </source>
</evidence>
<feature type="domain" description="ABC3 transporter permease C-terminal" evidence="9">
    <location>
        <begin position="290"/>
        <end position="414"/>
    </location>
</feature>
<dbReference type="PANTHER" id="PTHR30489">
    <property type="entry name" value="LIPOPROTEIN-RELEASING SYSTEM TRANSMEMBRANE PROTEIN LOLE"/>
    <property type="match status" value="1"/>
</dbReference>
<evidence type="ECO:0000256" key="2">
    <source>
        <dbReference type="ARBA" id="ARBA00005236"/>
    </source>
</evidence>
<dbReference type="InterPro" id="IPR025857">
    <property type="entry name" value="MacB_PCD"/>
</dbReference>
<dbReference type="InterPro" id="IPR011925">
    <property type="entry name" value="LolCE_TM"/>
</dbReference>
<evidence type="ECO:0000259" key="9">
    <source>
        <dbReference type="Pfam" id="PF02687"/>
    </source>
</evidence>
<dbReference type="Pfam" id="PF12704">
    <property type="entry name" value="MacB_PCD"/>
    <property type="match status" value="1"/>
</dbReference>
<feature type="transmembrane region" description="Helical" evidence="8">
    <location>
        <begin position="38"/>
        <end position="61"/>
    </location>
</feature>
<dbReference type="EMBL" id="PIPT01000003">
    <property type="protein sequence ID" value="RUO48856.1"/>
    <property type="molecule type" value="Genomic_DNA"/>
</dbReference>
<evidence type="ECO:0000256" key="3">
    <source>
        <dbReference type="ARBA" id="ARBA00022448"/>
    </source>
</evidence>
<evidence type="ECO:0000256" key="5">
    <source>
        <dbReference type="ARBA" id="ARBA00022692"/>
    </source>
</evidence>
<keyword evidence="12" id="KW-1185">Reference proteome</keyword>
<reference evidence="12" key="1">
    <citation type="journal article" date="2018" name="Front. Microbiol.">
        <title>Genome-Based Analysis Reveals the Taxonomy and Diversity of the Family Idiomarinaceae.</title>
        <authorList>
            <person name="Liu Y."/>
            <person name="Lai Q."/>
            <person name="Shao Z."/>
        </authorList>
    </citation>
    <scope>NUCLEOTIDE SEQUENCE [LARGE SCALE GENOMIC DNA]</scope>
    <source>
        <strain evidence="12">SW15</strain>
    </source>
</reference>
<evidence type="ECO:0000313" key="11">
    <source>
        <dbReference type="EMBL" id="RUO48856.1"/>
    </source>
</evidence>
<keyword evidence="6 8" id="KW-1133">Transmembrane helix</keyword>
<dbReference type="NCBIfam" id="TIGR02212">
    <property type="entry name" value="lolCE"/>
    <property type="match status" value="1"/>
</dbReference>
<evidence type="ECO:0000256" key="8">
    <source>
        <dbReference type="SAM" id="Phobius"/>
    </source>
</evidence>
<keyword evidence="3" id="KW-0813">Transport</keyword>
<feature type="domain" description="MacB-like periplasmic core" evidence="10">
    <location>
        <begin position="43"/>
        <end position="211"/>
    </location>
</feature>
<keyword evidence="11" id="KW-0449">Lipoprotein</keyword>
<name>A0A432XJQ1_9GAMM</name>
<comment type="caution">
    <text evidence="11">The sequence shown here is derived from an EMBL/GenBank/DDBJ whole genome shotgun (WGS) entry which is preliminary data.</text>
</comment>
<dbReference type="Pfam" id="PF02687">
    <property type="entry name" value="FtsX"/>
    <property type="match status" value="1"/>
</dbReference>
<dbReference type="GO" id="GO:0044874">
    <property type="term" value="P:lipoprotein localization to outer membrane"/>
    <property type="evidence" value="ECO:0007669"/>
    <property type="project" value="TreeGrafter"/>
</dbReference>
<evidence type="ECO:0000256" key="6">
    <source>
        <dbReference type="ARBA" id="ARBA00022989"/>
    </source>
</evidence>
<feature type="transmembrane region" description="Helical" evidence="8">
    <location>
        <begin position="389"/>
        <end position="409"/>
    </location>
</feature>
<organism evidence="11 12">
    <name type="scientific">Pseudidiomarina aquimaris</name>
    <dbReference type="NCBI Taxonomy" id="641841"/>
    <lineage>
        <taxon>Bacteria</taxon>
        <taxon>Pseudomonadati</taxon>
        <taxon>Pseudomonadota</taxon>
        <taxon>Gammaproteobacteria</taxon>
        <taxon>Alteromonadales</taxon>
        <taxon>Idiomarinaceae</taxon>
        <taxon>Pseudidiomarina</taxon>
    </lineage>
</organism>
<accession>A0A432XJQ1</accession>
<protein>
    <submittedName>
        <fullName evidence="11">Lipoprotein-releasing system transmembrane subunit, LolC/LolE family</fullName>
    </submittedName>
</protein>
<dbReference type="InterPro" id="IPR051447">
    <property type="entry name" value="Lipoprotein-release_system"/>
</dbReference>
<evidence type="ECO:0000256" key="1">
    <source>
        <dbReference type="ARBA" id="ARBA00004651"/>
    </source>
</evidence>
<feature type="transmembrane region" description="Helical" evidence="8">
    <location>
        <begin position="331"/>
        <end position="357"/>
    </location>
</feature>
<keyword evidence="4" id="KW-1003">Cell membrane</keyword>
<gene>
    <name evidence="11" type="ORF">CWE21_05735</name>
</gene>
<feature type="transmembrane region" description="Helical" evidence="8">
    <location>
        <begin position="290"/>
        <end position="311"/>
    </location>
</feature>
<keyword evidence="7 8" id="KW-0472">Membrane</keyword>
<comment type="similarity">
    <text evidence="2">Belongs to the ABC-4 integral membrane protein family. LolC/E subfamily.</text>
</comment>
<sequence>MLAALPSLSTREHMYQPLTLFLGLRYSRARHGQRFTRFIQRVSLVGIVVGVAALIVVGSVMNGFEGELKQRILTVVPQLEIRDEQGLSDWQQVADALPVQQGQQALLPEVTTAGVLQGPQQLQAVQVQGIFPNAAGAAVQLEPLQTHLNAGQLALVEGQFNVVLGYALAQQLNVWPGQQLRLIAAGGGIYTPLGLLPAQRLVTVSGIVRMQSEADKHLLVMHGADLARILRMAPEQVSGLRYYFADPFQALDAVTELEPRLDVGLELMSWRDSYGHLFDAVSMEKRMVNLMLGLIIAVAAFNIISSLMMVVQDKRSDIAVLQTMGLAPFRVRRMVVLQGLVTGTLGSLVGLLLGLIVALNMNGLLQALGLDLSFAGPAGLPVIVDTTQVAGTVLAALLLTFLATLFPAWQASRMLPAQALRYE</sequence>
<dbReference type="GO" id="GO:0042953">
    <property type="term" value="P:lipoprotein transport"/>
    <property type="evidence" value="ECO:0007669"/>
    <property type="project" value="InterPro"/>
</dbReference>
<dbReference type="GO" id="GO:0098797">
    <property type="term" value="C:plasma membrane protein complex"/>
    <property type="evidence" value="ECO:0007669"/>
    <property type="project" value="TreeGrafter"/>
</dbReference>